<dbReference type="PROSITE" id="PS50965">
    <property type="entry name" value="NERD"/>
    <property type="match status" value="1"/>
</dbReference>
<protein>
    <recommendedName>
        <fullName evidence="2">NERD domain-containing protein</fullName>
    </recommendedName>
</protein>
<dbReference type="InterPro" id="IPR011528">
    <property type="entry name" value="NERD"/>
</dbReference>
<organism evidence="3 4">
    <name type="scientific">Pedobacter kyungheensis</name>
    <dbReference type="NCBI Taxonomy" id="1069985"/>
    <lineage>
        <taxon>Bacteria</taxon>
        <taxon>Pseudomonadati</taxon>
        <taxon>Bacteroidota</taxon>
        <taxon>Sphingobacteriia</taxon>
        <taxon>Sphingobacteriales</taxon>
        <taxon>Sphingobacteriaceae</taxon>
        <taxon>Pedobacter</taxon>
    </lineage>
</organism>
<comment type="caution">
    <text evidence="3">The sequence shown here is derived from an EMBL/GenBank/DDBJ whole genome shotgun (WGS) entry which is preliminary data.</text>
</comment>
<keyword evidence="4" id="KW-1185">Reference proteome</keyword>
<dbReference type="GO" id="GO:0003916">
    <property type="term" value="F:DNA topoisomerase activity"/>
    <property type="evidence" value="ECO:0007669"/>
    <property type="project" value="InterPro"/>
</dbReference>
<dbReference type="GO" id="GO:0003677">
    <property type="term" value="F:DNA binding"/>
    <property type="evidence" value="ECO:0007669"/>
    <property type="project" value="InterPro"/>
</dbReference>
<dbReference type="AlphaFoldDB" id="A0A0C1CX26"/>
<keyword evidence="1" id="KW-0812">Transmembrane</keyword>
<evidence type="ECO:0000313" key="3">
    <source>
        <dbReference type="EMBL" id="KIA88931.1"/>
    </source>
</evidence>
<feature type="domain" description="NERD" evidence="2">
    <location>
        <begin position="26"/>
        <end position="142"/>
    </location>
</feature>
<reference evidence="3 4" key="1">
    <citation type="submission" date="2014-10" db="EMBL/GenBank/DDBJ databases">
        <title>Pedobacter Kyungheensis.</title>
        <authorList>
            <person name="Anderson B.M."/>
            <person name="Newman J.D."/>
        </authorList>
    </citation>
    <scope>NUCLEOTIDE SEQUENCE [LARGE SCALE GENOMIC DNA]</scope>
    <source>
        <strain evidence="3 4">KACC 16221</strain>
    </source>
</reference>
<dbReference type="Gene3D" id="3.30.65.10">
    <property type="entry name" value="Bacterial Topoisomerase I, domain 1"/>
    <property type="match status" value="1"/>
</dbReference>
<evidence type="ECO:0000259" key="2">
    <source>
        <dbReference type="PROSITE" id="PS50965"/>
    </source>
</evidence>
<keyword evidence="1" id="KW-0472">Membrane</keyword>
<dbReference type="OrthoDB" id="9813328at2"/>
<dbReference type="GO" id="GO:0006265">
    <property type="term" value="P:DNA topological change"/>
    <property type="evidence" value="ECO:0007669"/>
    <property type="project" value="InterPro"/>
</dbReference>
<proteinExistence type="predicted"/>
<sequence>MSKWQLILWGFILLIIIIKLLRPIIKGIIGETAVSLVLKFLNKKDYKVLHNITLYVNGYKSQIDHIIVSNFGVFVIETKHYKGWIVGHEYARYWTQVIYRHKSRLYNPILQNKGHVKSLKGLLQHYPDINFIPIVVFTWRATLKITVSSEVIKISRLLRTIKQYDHGTLNDAIKNEIFDLIKLNNRKKPPKQSETYQLAPNNEQQTPDLEKCPSCSGLLLIRNGKHGKFKGCSGFPKCRYTQAV</sequence>
<feature type="transmembrane region" description="Helical" evidence="1">
    <location>
        <begin position="6"/>
        <end position="25"/>
    </location>
</feature>
<keyword evidence="1" id="KW-1133">Transmembrane helix</keyword>
<evidence type="ECO:0000256" key="1">
    <source>
        <dbReference type="SAM" id="Phobius"/>
    </source>
</evidence>
<dbReference type="InterPro" id="IPR013498">
    <property type="entry name" value="Topo_IA_Znf"/>
</dbReference>
<dbReference type="Pfam" id="PF08378">
    <property type="entry name" value="NERD"/>
    <property type="match status" value="1"/>
</dbReference>
<accession>A0A0C1CX26</accession>
<dbReference type="GO" id="GO:0005694">
    <property type="term" value="C:chromosome"/>
    <property type="evidence" value="ECO:0007669"/>
    <property type="project" value="InterPro"/>
</dbReference>
<evidence type="ECO:0000313" key="4">
    <source>
        <dbReference type="Proteomes" id="UP000031246"/>
    </source>
</evidence>
<dbReference type="SUPFAM" id="SSF57783">
    <property type="entry name" value="Zinc beta-ribbon"/>
    <property type="match status" value="1"/>
</dbReference>
<name>A0A0C1CX26_9SPHI</name>
<dbReference type="RefSeq" id="WP_039483052.1">
    <property type="nucleotide sequence ID" value="NZ_JSYN01000047.1"/>
</dbReference>
<dbReference type="Proteomes" id="UP000031246">
    <property type="component" value="Unassembled WGS sequence"/>
</dbReference>
<gene>
    <name evidence="3" type="ORF">OC25_25705</name>
</gene>
<dbReference type="EMBL" id="JSYN01000047">
    <property type="protein sequence ID" value="KIA88931.1"/>
    <property type="molecule type" value="Genomic_DNA"/>
</dbReference>
<dbReference type="Pfam" id="PF01396">
    <property type="entry name" value="Zn_ribbon_Top1"/>
    <property type="match status" value="1"/>
</dbReference>